<organism evidence="1 2">
    <name type="scientific">Naganishia cerealis</name>
    <dbReference type="NCBI Taxonomy" id="610337"/>
    <lineage>
        <taxon>Eukaryota</taxon>
        <taxon>Fungi</taxon>
        <taxon>Dikarya</taxon>
        <taxon>Basidiomycota</taxon>
        <taxon>Agaricomycotina</taxon>
        <taxon>Tremellomycetes</taxon>
        <taxon>Filobasidiales</taxon>
        <taxon>Filobasidiaceae</taxon>
        <taxon>Naganishia</taxon>
    </lineage>
</organism>
<comment type="caution">
    <text evidence="1">The sequence shown here is derived from an EMBL/GenBank/DDBJ whole genome shotgun (WGS) entry which is preliminary data.</text>
</comment>
<dbReference type="EMBL" id="JASBWR010000102">
    <property type="protein sequence ID" value="KAJ9095364.1"/>
    <property type="molecule type" value="Genomic_DNA"/>
</dbReference>
<name>A0ACC2V7L4_9TREE</name>
<evidence type="ECO:0000313" key="1">
    <source>
        <dbReference type="EMBL" id="KAJ9095364.1"/>
    </source>
</evidence>
<gene>
    <name evidence="1" type="ORF">QFC19_007608</name>
</gene>
<accession>A0ACC2V7L4</accession>
<dbReference type="Proteomes" id="UP001241377">
    <property type="component" value="Unassembled WGS sequence"/>
</dbReference>
<evidence type="ECO:0000313" key="2">
    <source>
        <dbReference type="Proteomes" id="UP001241377"/>
    </source>
</evidence>
<proteinExistence type="predicted"/>
<sequence length="650" mass="70545">MFKKSPANVGSSTALRSSDRRKLVNAVQEQYPSLSVEAAKKVVPDGIKSGKVLTSGDIQGVSYGLISDTLSSRGAAVKLNITHIILAWIDDIFEYRWGATLAHVWPRQQRIHTYPPPPPPFVNTGAPLFIPAIHFLSKPWLLPLVEENRYIAYFVPDEPSRHANDGDVGMKGKIIGIGKMVAKGGLAGAYARWQAARKTEQSKISGGVQDIGRVCDTINMVGDTLWEMGNEADLPGITYPYPSVPLMPAPNSSSSIPGDTASSHNTATDDQVTDTQAAKPGEPIDSMSQGEDHSKSELPVSQIDDYLSSALYQALGQLGANGTPIPASSLYSGHILPYRAAAIPMQQRDDVVVGKSSWKKLAKWIKVAEKEGLLKAKEGRGGEITVTAIHADHPSIALHREHKTIAKEEEQLKKTTVVSDKADSQSVTKANPSIKGKGKSTELSIEEVWKPNGFNLAFWEVCNVEKSRYLTHRDIQDHVEKYIQKKSLAKPQNRALIRLDEMLAKSIGMVKPKANMPTEEITLRKEKIIERMKGEMVEAVWLGGENGSIRKGNLVPVTITVKVRAGKKVTVVSGVETFDVDPEDMAEELKRICAGSTTVGPLAGSKQALGLKEITVQGPQTQAVTDLLVSKGVPRRFIKDLGSGKAKAGK</sequence>
<keyword evidence="2" id="KW-1185">Reference proteome</keyword>
<reference evidence="1" key="1">
    <citation type="submission" date="2023-04" db="EMBL/GenBank/DDBJ databases">
        <title>Draft Genome sequencing of Naganishia species isolated from polar environments using Oxford Nanopore Technology.</title>
        <authorList>
            <person name="Leo P."/>
            <person name="Venkateswaran K."/>
        </authorList>
    </citation>
    <scope>NUCLEOTIDE SEQUENCE</scope>
    <source>
        <strain evidence="1">MNA-CCFEE 5261</strain>
    </source>
</reference>
<protein>
    <submittedName>
        <fullName evidence="1">Uncharacterized protein</fullName>
    </submittedName>
</protein>